<name>A0ABM4UE82_COFAR</name>
<keyword evidence="3" id="KW-0677">Repeat</keyword>
<sequence length="338" mass="39049">MVEAIVGSVLQILGRLLIEEAKFLSGVTDQVKEISRELKHVQCFLRDADAREYKDEVVRNWLREVRSLAYRIEDTVEMFAIEVAEGRSRHFLGLEIGKLKTDINNLITSFRGYDVRAMSEAESSGATTNDNLKWARQTYAHEVEEYFVGKEEDIRCIMQDILMQLCPEKEEEIKNIEDRELVRELYRVQTEYKCLITLDDIWYMHDWENLVHAFPDVEGGSKMMLTTRTKEVAEIGYPYEIKCLNEEESWELLKATISSRKYVKGKTFILFERVFINLYSKSAKGFGGCADVAAFHSLGGRLRPSRGARVLPLGGGFRLLLFFSSPLEEEVQLLLFVR</sequence>
<dbReference type="PANTHER" id="PTHR19338">
    <property type="entry name" value="TRANSLOCASE OF INNER MITOCHONDRIAL MEMBRANE 13 HOMOLOG"/>
    <property type="match status" value="1"/>
</dbReference>
<proteinExistence type="inferred from homology"/>
<dbReference type="InterPro" id="IPR027417">
    <property type="entry name" value="P-loop_NTPase"/>
</dbReference>
<dbReference type="GeneID" id="113722606"/>
<dbReference type="Pfam" id="PF00931">
    <property type="entry name" value="NB-ARC"/>
    <property type="match status" value="1"/>
</dbReference>
<keyword evidence="2" id="KW-0433">Leucine-rich repeat</keyword>
<dbReference type="RefSeq" id="XP_071905592.1">
    <property type="nucleotide sequence ID" value="XM_072049491.1"/>
</dbReference>
<keyword evidence="5" id="KW-0611">Plant defense</keyword>
<protein>
    <submittedName>
        <fullName evidence="10">Disease resistance protein At1g50180</fullName>
    </submittedName>
</protein>
<comment type="similarity">
    <text evidence="1">Belongs to the disease resistance NB-LRR family.</text>
</comment>
<evidence type="ECO:0000256" key="1">
    <source>
        <dbReference type="ARBA" id="ARBA00008894"/>
    </source>
</evidence>
<evidence type="ECO:0000256" key="4">
    <source>
        <dbReference type="ARBA" id="ARBA00022741"/>
    </source>
</evidence>
<gene>
    <name evidence="10" type="primary">LOC113722606</name>
</gene>
<evidence type="ECO:0000313" key="9">
    <source>
        <dbReference type="Proteomes" id="UP001652660"/>
    </source>
</evidence>
<dbReference type="InterPro" id="IPR038005">
    <property type="entry name" value="RX-like_CC"/>
</dbReference>
<feature type="domain" description="NB-ARC" evidence="7">
    <location>
        <begin position="147"/>
        <end position="258"/>
    </location>
</feature>
<dbReference type="Gene3D" id="1.20.5.4130">
    <property type="match status" value="1"/>
</dbReference>
<evidence type="ECO:0000256" key="2">
    <source>
        <dbReference type="ARBA" id="ARBA00022614"/>
    </source>
</evidence>
<keyword evidence="4" id="KW-0547">Nucleotide-binding</keyword>
<dbReference type="Gene3D" id="3.40.50.300">
    <property type="entry name" value="P-loop containing nucleotide triphosphate hydrolases"/>
    <property type="match status" value="1"/>
</dbReference>
<dbReference type="PANTHER" id="PTHR19338:SF66">
    <property type="entry name" value="NB-ARC DOMAIN-CONTAINING PROTEIN"/>
    <property type="match status" value="1"/>
</dbReference>
<reference evidence="10" key="1">
    <citation type="submission" date="2025-08" db="UniProtKB">
        <authorList>
            <consortium name="RefSeq"/>
        </authorList>
    </citation>
    <scope>IDENTIFICATION</scope>
    <source>
        <tissue evidence="10">Leaves</tissue>
    </source>
</reference>
<evidence type="ECO:0000256" key="5">
    <source>
        <dbReference type="ARBA" id="ARBA00022821"/>
    </source>
</evidence>
<accession>A0ABM4UE82</accession>
<dbReference type="InterPro" id="IPR041118">
    <property type="entry name" value="Rx_N"/>
</dbReference>
<dbReference type="CDD" id="cd14798">
    <property type="entry name" value="RX-CC_like"/>
    <property type="match status" value="1"/>
</dbReference>
<dbReference type="Proteomes" id="UP001652660">
    <property type="component" value="Chromosome 5e"/>
</dbReference>
<evidence type="ECO:0000313" key="10">
    <source>
        <dbReference type="RefSeq" id="XP_071905592.1"/>
    </source>
</evidence>
<feature type="domain" description="Disease resistance N-terminal" evidence="8">
    <location>
        <begin position="5"/>
        <end position="90"/>
    </location>
</feature>
<dbReference type="SUPFAM" id="SSF52540">
    <property type="entry name" value="P-loop containing nucleoside triphosphate hydrolases"/>
    <property type="match status" value="1"/>
</dbReference>
<evidence type="ECO:0000256" key="6">
    <source>
        <dbReference type="ARBA" id="ARBA00022840"/>
    </source>
</evidence>
<evidence type="ECO:0000259" key="7">
    <source>
        <dbReference type="Pfam" id="PF00931"/>
    </source>
</evidence>
<keyword evidence="9" id="KW-1185">Reference proteome</keyword>
<dbReference type="InterPro" id="IPR002182">
    <property type="entry name" value="NB-ARC"/>
</dbReference>
<keyword evidence="6" id="KW-0067">ATP-binding</keyword>
<organism evidence="9 10">
    <name type="scientific">Coffea arabica</name>
    <name type="common">Arabian coffee</name>
    <dbReference type="NCBI Taxonomy" id="13443"/>
    <lineage>
        <taxon>Eukaryota</taxon>
        <taxon>Viridiplantae</taxon>
        <taxon>Streptophyta</taxon>
        <taxon>Embryophyta</taxon>
        <taxon>Tracheophyta</taxon>
        <taxon>Spermatophyta</taxon>
        <taxon>Magnoliopsida</taxon>
        <taxon>eudicotyledons</taxon>
        <taxon>Gunneridae</taxon>
        <taxon>Pentapetalae</taxon>
        <taxon>asterids</taxon>
        <taxon>lamiids</taxon>
        <taxon>Gentianales</taxon>
        <taxon>Rubiaceae</taxon>
        <taxon>Ixoroideae</taxon>
        <taxon>Gardenieae complex</taxon>
        <taxon>Bertiereae - Coffeeae clade</taxon>
        <taxon>Coffeeae</taxon>
        <taxon>Coffea</taxon>
    </lineage>
</organism>
<dbReference type="Pfam" id="PF18052">
    <property type="entry name" value="Rx_N"/>
    <property type="match status" value="1"/>
</dbReference>
<evidence type="ECO:0000256" key="3">
    <source>
        <dbReference type="ARBA" id="ARBA00022737"/>
    </source>
</evidence>
<evidence type="ECO:0000259" key="8">
    <source>
        <dbReference type="Pfam" id="PF18052"/>
    </source>
</evidence>